<sequence length="147" mass="16290">MQTSSFFHPFKTPGAPFSGTLRQPSVAFLGGRKRPQTMALKKDGSIVGKMVDENMIVLRQRIRKVKAEIEYNSGGDWLPDNWMQWERTYFHSGCYHSDVYEVVAFLQQFLLESRPSVALGLAGLFVIGGSTAGVAVLHLLINSALGN</sequence>
<keyword evidence="3" id="KW-1185">Reference proteome</keyword>
<evidence type="ECO:0000256" key="1">
    <source>
        <dbReference type="SAM" id="Phobius"/>
    </source>
</evidence>
<dbReference type="AlphaFoldDB" id="A0A251T1M5"/>
<accession>A0A251T1M5</accession>
<keyword evidence="1" id="KW-0472">Membrane</keyword>
<proteinExistence type="predicted"/>
<name>A0A251T1M5_HELAN</name>
<dbReference type="PANTHER" id="PTHR33782:SF5">
    <property type="entry name" value="MEDIATOR OF RNA POLYMERASE II TRANSCRIPTION SUBUNIT"/>
    <property type="match status" value="1"/>
</dbReference>
<keyword evidence="1" id="KW-0812">Transmembrane</keyword>
<reference evidence="3" key="1">
    <citation type="journal article" date="2017" name="Nature">
        <title>The sunflower genome provides insights into oil metabolism, flowering and Asterid evolution.</title>
        <authorList>
            <person name="Badouin H."/>
            <person name="Gouzy J."/>
            <person name="Grassa C.J."/>
            <person name="Murat F."/>
            <person name="Staton S.E."/>
            <person name="Cottret L."/>
            <person name="Lelandais-Briere C."/>
            <person name="Owens G.L."/>
            <person name="Carrere S."/>
            <person name="Mayjonade B."/>
            <person name="Legrand L."/>
            <person name="Gill N."/>
            <person name="Kane N.C."/>
            <person name="Bowers J.E."/>
            <person name="Hubner S."/>
            <person name="Bellec A."/>
            <person name="Berard A."/>
            <person name="Berges H."/>
            <person name="Blanchet N."/>
            <person name="Boniface M.C."/>
            <person name="Brunel D."/>
            <person name="Catrice O."/>
            <person name="Chaidir N."/>
            <person name="Claudel C."/>
            <person name="Donnadieu C."/>
            <person name="Faraut T."/>
            <person name="Fievet G."/>
            <person name="Helmstetter N."/>
            <person name="King M."/>
            <person name="Knapp S.J."/>
            <person name="Lai Z."/>
            <person name="Le Paslier M.C."/>
            <person name="Lippi Y."/>
            <person name="Lorenzon L."/>
            <person name="Mandel J.R."/>
            <person name="Marage G."/>
            <person name="Marchand G."/>
            <person name="Marquand E."/>
            <person name="Bret-Mestries E."/>
            <person name="Morien E."/>
            <person name="Nambeesan S."/>
            <person name="Nguyen T."/>
            <person name="Pegot-Espagnet P."/>
            <person name="Pouilly N."/>
            <person name="Raftis F."/>
            <person name="Sallet E."/>
            <person name="Schiex T."/>
            <person name="Thomas J."/>
            <person name="Vandecasteele C."/>
            <person name="Vares D."/>
            <person name="Vear F."/>
            <person name="Vautrin S."/>
            <person name="Crespi M."/>
            <person name="Mangin B."/>
            <person name="Burke J.M."/>
            <person name="Salse J."/>
            <person name="Munos S."/>
            <person name="Vincourt P."/>
            <person name="Rieseberg L.H."/>
            <person name="Langlade N.B."/>
        </authorList>
    </citation>
    <scope>NUCLEOTIDE SEQUENCE [LARGE SCALE GENOMIC DNA]</scope>
    <source>
        <strain evidence="3">cv. SF193</strain>
    </source>
</reference>
<dbReference type="PANTHER" id="PTHR33782">
    <property type="entry name" value="OS01G0121600 PROTEIN"/>
    <property type="match status" value="1"/>
</dbReference>
<evidence type="ECO:0000313" key="3">
    <source>
        <dbReference type="Proteomes" id="UP000215914"/>
    </source>
</evidence>
<organism evidence="2 3">
    <name type="scientific">Helianthus annuus</name>
    <name type="common">Common sunflower</name>
    <dbReference type="NCBI Taxonomy" id="4232"/>
    <lineage>
        <taxon>Eukaryota</taxon>
        <taxon>Viridiplantae</taxon>
        <taxon>Streptophyta</taxon>
        <taxon>Embryophyta</taxon>
        <taxon>Tracheophyta</taxon>
        <taxon>Spermatophyta</taxon>
        <taxon>Magnoliopsida</taxon>
        <taxon>eudicotyledons</taxon>
        <taxon>Gunneridae</taxon>
        <taxon>Pentapetalae</taxon>
        <taxon>asterids</taxon>
        <taxon>campanulids</taxon>
        <taxon>Asterales</taxon>
        <taxon>Asteraceae</taxon>
        <taxon>Asteroideae</taxon>
        <taxon>Heliantheae alliance</taxon>
        <taxon>Heliantheae</taxon>
        <taxon>Helianthus</taxon>
    </lineage>
</organism>
<evidence type="ECO:0000313" key="2">
    <source>
        <dbReference type="EMBL" id="OTG04562.1"/>
    </source>
</evidence>
<dbReference type="Proteomes" id="UP000215914">
    <property type="component" value="Chromosome 12"/>
</dbReference>
<keyword evidence="1" id="KW-1133">Transmembrane helix</keyword>
<protein>
    <submittedName>
        <fullName evidence="2">Uncharacterized protein</fullName>
    </submittedName>
</protein>
<dbReference type="EMBL" id="CM007901">
    <property type="protein sequence ID" value="OTG04562.1"/>
    <property type="molecule type" value="Genomic_DNA"/>
</dbReference>
<dbReference type="InParanoid" id="A0A251T1M5"/>
<feature type="transmembrane region" description="Helical" evidence="1">
    <location>
        <begin position="117"/>
        <end position="141"/>
    </location>
</feature>
<gene>
    <name evidence="2" type="ORF">HannXRQ_Chr12g0363671</name>
</gene>